<organism evidence="1 2">
    <name type="scientific">Malus domestica</name>
    <name type="common">Apple</name>
    <name type="synonym">Pyrus malus</name>
    <dbReference type="NCBI Taxonomy" id="3750"/>
    <lineage>
        <taxon>Eukaryota</taxon>
        <taxon>Viridiplantae</taxon>
        <taxon>Streptophyta</taxon>
        <taxon>Embryophyta</taxon>
        <taxon>Tracheophyta</taxon>
        <taxon>Spermatophyta</taxon>
        <taxon>Magnoliopsida</taxon>
        <taxon>eudicotyledons</taxon>
        <taxon>Gunneridae</taxon>
        <taxon>Pentapetalae</taxon>
        <taxon>rosids</taxon>
        <taxon>fabids</taxon>
        <taxon>Rosales</taxon>
        <taxon>Rosaceae</taxon>
        <taxon>Amygdaloideae</taxon>
        <taxon>Maleae</taxon>
        <taxon>Malus</taxon>
    </lineage>
</organism>
<dbReference type="Gene3D" id="3.80.10.10">
    <property type="entry name" value="Ribonuclease Inhibitor"/>
    <property type="match status" value="1"/>
</dbReference>
<evidence type="ECO:0000313" key="1">
    <source>
        <dbReference type="EMBL" id="RXH99115.1"/>
    </source>
</evidence>
<evidence type="ECO:0000313" key="2">
    <source>
        <dbReference type="Proteomes" id="UP000290289"/>
    </source>
</evidence>
<gene>
    <name evidence="1" type="ORF">DVH24_011440</name>
</gene>
<dbReference type="EMBL" id="RDQH01000331">
    <property type="protein sequence ID" value="RXH99115.1"/>
    <property type="molecule type" value="Genomic_DNA"/>
</dbReference>
<dbReference type="InterPro" id="IPR032675">
    <property type="entry name" value="LRR_dom_sf"/>
</dbReference>
<proteinExistence type="predicted"/>
<dbReference type="SUPFAM" id="SSF52047">
    <property type="entry name" value="RNI-like"/>
    <property type="match status" value="1"/>
</dbReference>
<protein>
    <recommendedName>
        <fullName evidence="3">FBD domain-containing protein</fullName>
    </recommendedName>
</protein>
<sequence length="109" mass="12256">MASILEISVPGQSDKVTHKVEAVNLESFRLESASYYLSVSCNNIDFPSCGALRYLDFMHTKFVHGCFDSIQKFPLLEILILNACHASRHMGIKSQHLKSLKSMTLKLKP</sequence>
<accession>A0A498JVB7</accession>
<dbReference type="AlphaFoldDB" id="A0A498JVB7"/>
<evidence type="ECO:0008006" key="3">
    <source>
        <dbReference type="Google" id="ProtNLM"/>
    </source>
</evidence>
<reference evidence="1 2" key="1">
    <citation type="submission" date="2018-10" db="EMBL/GenBank/DDBJ databases">
        <title>A high-quality apple genome assembly.</title>
        <authorList>
            <person name="Hu J."/>
        </authorList>
    </citation>
    <scope>NUCLEOTIDE SEQUENCE [LARGE SCALE GENOMIC DNA]</scope>
    <source>
        <strain evidence="2">cv. HFTH1</strain>
        <tissue evidence="1">Young leaf</tissue>
    </source>
</reference>
<dbReference type="Proteomes" id="UP000290289">
    <property type="component" value="Chromosome 5"/>
</dbReference>
<comment type="caution">
    <text evidence="1">The sequence shown here is derived from an EMBL/GenBank/DDBJ whole genome shotgun (WGS) entry which is preliminary data.</text>
</comment>
<name>A0A498JVB7_MALDO</name>
<keyword evidence="2" id="KW-1185">Reference proteome</keyword>